<dbReference type="PANTHER" id="PTHR31834">
    <property type="entry name" value="INITIATION-SPECIFIC ALPHA-1,6-MANNOSYLTRANSFERASE"/>
    <property type="match status" value="1"/>
</dbReference>
<dbReference type="PANTHER" id="PTHR31834:SF1">
    <property type="entry name" value="INITIATION-SPECIFIC ALPHA-1,6-MANNOSYLTRANSFERASE"/>
    <property type="match status" value="1"/>
</dbReference>
<dbReference type="InterPro" id="IPR007577">
    <property type="entry name" value="GlycoTrfase_DXD_sugar-bd_CS"/>
</dbReference>
<dbReference type="GO" id="GO:0000009">
    <property type="term" value="F:alpha-1,6-mannosyltransferase activity"/>
    <property type="evidence" value="ECO:0007669"/>
    <property type="project" value="InterPro"/>
</dbReference>
<dbReference type="GO" id="GO:0006487">
    <property type="term" value="P:protein N-linked glycosylation"/>
    <property type="evidence" value="ECO:0007669"/>
    <property type="project" value="TreeGrafter"/>
</dbReference>
<reference evidence="1" key="1">
    <citation type="journal article" date="2020" name="Nature">
        <title>Giant virus diversity and host interactions through global metagenomics.</title>
        <authorList>
            <person name="Schulz F."/>
            <person name="Roux S."/>
            <person name="Paez-Espino D."/>
            <person name="Jungbluth S."/>
            <person name="Walsh D.A."/>
            <person name="Denef V.J."/>
            <person name="McMahon K.D."/>
            <person name="Konstantinidis K.T."/>
            <person name="Eloe-Fadrosh E.A."/>
            <person name="Kyrpides N.C."/>
            <person name="Woyke T."/>
        </authorList>
    </citation>
    <scope>NUCLEOTIDE SEQUENCE</scope>
    <source>
        <strain evidence="1">GVMAG-M-3300023184-53</strain>
    </source>
</reference>
<dbReference type="AlphaFoldDB" id="A0A6C0I851"/>
<accession>A0A6C0I851</accession>
<protein>
    <recommendedName>
        <fullName evidence="2">Glycosyltransferase</fullName>
    </recommendedName>
</protein>
<dbReference type="Gene3D" id="3.90.550.20">
    <property type="match status" value="1"/>
</dbReference>
<dbReference type="InterPro" id="IPR039367">
    <property type="entry name" value="Och1-like"/>
</dbReference>
<name>A0A6C0I851_9ZZZZ</name>
<dbReference type="GO" id="GO:0000136">
    <property type="term" value="C:mannan polymerase complex"/>
    <property type="evidence" value="ECO:0007669"/>
    <property type="project" value="TreeGrafter"/>
</dbReference>
<proteinExistence type="predicted"/>
<evidence type="ECO:0008006" key="2">
    <source>
        <dbReference type="Google" id="ProtNLM"/>
    </source>
</evidence>
<sequence length="266" mass="31588">MVIIILIILLFIIVLSKVKLNLTKTIYKIPFIVHQTWVSRESLTPEVIEVMEKNKKMCPDFDFKFYNDQDCYNFIRDNYTKEVLNAYNSINPNYSAAKADLFRYCLLYKYGGVYLDIKSAITRNLKYIIKPDTDCILLTCDFLKCREWYRFKFNYPHYEQWALIFEAGHPYLKETISQITSNINKKIIPEGATNKHIILKLTGPDAYSKAIHDYRTNNNYTKQDKFYKINDYFKYSPYISDQHTKKLYKNKKHYSQDGGPIILSVE</sequence>
<dbReference type="Pfam" id="PF04488">
    <property type="entry name" value="Gly_transf_sug"/>
    <property type="match status" value="1"/>
</dbReference>
<evidence type="ECO:0000313" key="1">
    <source>
        <dbReference type="EMBL" id="QHT89208.1"/>
    </source>
</evidence>
<dbReference type="InterPro" id="IPR029044">
    <property type="entry name" value="Nucleotide-diphossugar_trans"/>
</dbReference>
<organism evidence="1">
    <name type="scientific">viral metagenome</name>
    <dbReference type="NCBI Taxonomy" id="1070528"/>
    <lineage>
        <taxon>unclassified sequences</taxon>
        <taxon>metagenomes</taxon>
        <taxon>organismal metagenomes</taxon>
    </lineage>
</organism>
<dbReference type="SUPFAM" id="SSF53448">
    <property type="entry name" value="Nucleotide-diphospho-sugar transferases"/>
    <property type="match status" value="1"/>
</dbReference>
<dbReference type="EMBL" id="MN740137">
    <property type="protein sequence ID" value="QHT89208.1"/>
    <property type="molecule type" value="Genomic_DNA"/>
</dbReference>